<dbReference type="AlphaFoldDB" id="A0AAN2A960"/>
<evidence type="ECO:0008006" key="3">
    <source>
        <dbReference type="Google" id="ProtNLM"/>
    </source>
</evidence>
<dbReference type="Gene3D" id="3.40.190.10">
    <property type="entry name" value="Periplasmic binding protein-like II"/>
    <property type="match status" value="1"/>
</dbReference>
<proteinExistence type="predicted"/>
<dbReference type="Proteomes" id="UP000528185">
    <property type="component" value="Unassembled WGS sequence"/>
</dbReference>
<name>A0AAN2A960_RHIRH</name>
<comment type="caution">
    <text evidence="1">The sequence shown here is derived from an EMBL/GenBank/DDBJ whole genome shotgun (WGS) entry which is preliminary data.</text>
</comment>
<evidence type="ECO:0000313" key="1">
    <source>
        <dbReference type="EMBL" id="CAD0215967.1"/>
    </source>
</evidence>
<gene>
    <name evidence="1" type="ORF">AGRHK599_LOCUS4224</name>
</gene>
<organism evidence="1 2">
    <name type="scientific">Rhizobium rhizogenes</name>
    <name type="common">Agrobacterium rhizogenes</name>
    <dbReference type="NCBI Taxonomy" id="359"/>
    <lineage>
        <taxon>Bacteria</taxon>
        <taxon>Pseudomonadati</taxon>
        <taxon>Pseudomonadota</taxon>
        <taxon>Alphaproteobacteria</taxon>
        <taxon>Hyphomicrobiales</taxon>
        <taxon>Rhizobiaceae</taxon>
        <taxon>Rhizobium/Agrobacterium group</taxon>
        <taxon>Rhizobium</taxon>
    </lineage>
</organism>
<dbReference type="EMBL" id="CAICSX020000002">
    <property type="protein sequence ID" value="CAD0215967.1"/>
    <property type="molecule type" value="Genomic_DNA"/>
</dbReference>
<reference evidence="1 2" key="1">
    <citation type="submission" date="2020-06" db="EMBL/GenBank/DDBJ databases">
        <authorList>
            <person name="De Coninck B."/>
            <person name="Ibrahim H."/>
        </authorList>
    </citation>
    <scope>NUCLEOTIDE SEQUENCE [LARGE SCALE GENOMIC DNA]</scope>
    <source>
        <strain evidence="1">Ag_rhizogenes_K599</strain>
    </source>
</reference>
<accession>A0AAN2A960</accession>
<protein>
    <recommendedName>
        <fullName evidence="3">Sulfonate ABC transporter substrate-binding protein</fullName>
    </recommendedName>
</protein>
<evidence type="ECO:0000313" key="2">
    <source>
        <dbReference type="Proteomes" id="UP000528185"/>
    </source>
</evidence>
<sequence>MPAITRQQETADRFYGLGLIPKQISIKDAAWSGATN</sequence>